<name>A0A1H7W4W0_9ACTN</name>
<feature type="binding site" evidence="1">
    <location>
        <position position="146"/>
    </location>
    <ligand>
        <name>ATP</name>
        <dbReference type="ChEBI" id="CHEBI:30616"/>
    </ligand>
</feature>
<dbReference type="HAMAP" id="MF_02218">
    <property type="entry name" value="GlcN_kinase"/>
    <property type="match status" value="1"/>
</dbReference>
<feature type="binding site" evidence="1">
    <location>
        <position position="89"/>
    </location>
    <ligand>
        <name>ATP</name>
        <dbReference type="ChEBI" id="CHEBI:30616"/>
    </ligand>
</feature>
<feature type="region of interest" description="Disordered" evidence="2">
    <location>
        <begin position="183"/>
        <end position="222"/>
    </location>
</feature>
<keyword evidence="1" id="KW-0460">Magnesium</keyword>
<keyword evidence="4" id="KW-1185">Reference proteome</keyword>
<feature type="binding site" evidence="1">
    <location>
        <position position="295"/>
    </location>
    <ligand>
        <name>D-glucosamine</name>
        <dbReference type="ChEBI" id="CHEBI:58723"/>
    </ligand>
</feature>
<accession>A0A1H7W4W0</accession>
<dbReference type="GO" id="GO:0005975">
    <property type="term" value="P:carbohydrate metabolic process"/>
    <property type="evidence" value="ECO:0007669"/>
    <property type="project" value="UniProtKB-UniRule"/>
</dbReference>
<evidence type="ECO:0000313" key="4">
    <source>
        <dbReference type="Proteomes" id="UP000198953"/>
    </source>
</evidence>
<feature type="short sequence motif" description="Substrate specificity determinant motif" evidence="1">
    <location>
        <begin position="397"/>
        <end position="412"/>
    </location>
</feature>
<dbReference type="GO" id="GO:0000287">
    <property type="term" value="F:magnesium ion binding"/>
    <property type="evidence" value="ECO:0007669"/>
    <property type="project" value="UniProtKB-UniRule"/>
</dbReference>
<feature type="binding site" evidence="1">
    <location>
        <position position="312"/>
    </location>
    <ligand>
        <name>Mg(2+)</name>
        <dbReference type="ChEBI" id="CHEBI:18420"/>
        <label>2</label>
    </ligand>
</feature>
<proteinExistence type="inferred from homology"/>
<keyword evidence="1" id="KW-0067">ATP-binding</keyword>
<comment type="catalytic activity">
    <reaction evidence="1">
        <text>D-glucosamine + ATP = D-glucosamine 6-phosphate + ADP + H(+)</text>
        <dbReference type="Rhea" id="RHEA:10948"/>
        <dbReference type="ChEBI" id="CHEBI:15378"/>
        <dbReference type="ChEBI" id="CHEBI:30616"/>
        <dbReference type="ChEBI" id="CHEBI:58723"/>
        <dbReference type="ChEBI" id="CHEBI:58725"/>
        <dbReference type="ChEBI" id="CHEBI:456216"/>
        <dbReference type="EC" id="2.7.1.8"/>
    </reaction>
</comment>
<feature type="binding site" evidence="1">
    <location>
        <begin position="139"/>
        <end position="141"/>
    </location>
    <ligand>
        <name>ATP</name>
        <dbReference type="ChEBI" id="CHEBI:30616"/>
    </ligand>
</feature>
<keyword evidence="1" id="KW-0808">Transferase</keyword>
<comment type="subunit">
    <text evidence="1">Monomer.</text>
</comment>
<dbReference type="GO" id="GO:0005524">
    <property type="term" value="F:ATP binding"/>
    <property type="evidence" value="ECO:0007669"/>
    <property type="project" value="UniProtKB-KW"/>
</dbReference>
<dbReference type="STRING" id="46177.SAMN05660976_04363"/>
<feature type="binding site" evidence="1">
    <location>
        <position position="300"/>
    </location>
    <ligand>
        <name>Mg(2+)</name>
        <dbReference type="ChEBI" id="CHEBI:18420"/>
        <label>1</label>
    </ligand>
</feature>
<feature type="binding site" evidence="1">
    <location>
        <position position="312"/>
    </location>
    <ligand>
        <name>Mg(2+)</name>
        <dbReference type="ChEBI" id="CHEBI:18420"/>
        <label>1</label>
    </ligand>
</feature>
<keyword evidence="1" id="KW-0479">Metal-binding</keyword>
<dbReference type="Proteomes" id="UP000198953">
    <property type="component" value="Unassembled WGS sequence"/>
</dbReference>
<dbReference type="Gene3D" id="3.90.1200.10">
    <property type="match status" value="1"/>
</dbReference>
<evidence type="ECO:0000313" key="3">
    <source>
        <dbReference type="EMBL" id="SEM16622.1"/>
    </source>
</evidence>
<evidence type="ECO:0000256" key="1">
    <source>
        <dbReference type="HAMAP-Rule" id="MF_02218"/>
    </source>
</evidence>
<reference evidence="3 4" key="1">
    <citation type="submission" date="2016-10" db="EMBL/GenBank/DDBJ databases">
        <authorList>
            <person name="de Groot N.N."/>
        </authorList>
    </citation>
    <scope>NUCLEOTIDE SEQUENCE [LARGE SCALE GENOMIC DNA]</scope>
    <source>
        <strain evidence="3 4">DSM 43357</strain>
    </source>
</reference>
<dbReference type="EMBL" id="FOBF01000010">
    <property type="protein sequence ID" value="SEM16622.1"/>
    <property type="molecule type" value="Genomic_DNA"/>
</dbReference>
<dbReference type="AlphaFoldDB" id="A0A1H7W4W0"/>
<dbReference type="GO" id="GO:0047931">
    <property type="term" value="F:glucosamine kinase activity"/>
    <property type="evidence" value="ECO:0007669"/>
    <property type="project" value="UniProtKB-UniRule"/>
</dbReference>
<keyword evidence="1" id="KW-0119">Carbohydrate metabolism</keyword>
<organism evidence="3 4">
    <name type="scientific">Nonomuraea pusilla</name>
    <dbReference type="NCBI Taxonomy" id="46177"/>
    <lineage>
        <taxon>Bacteria</taxon>
        <taxon>Bacillati</taxon>
        <taxon>Actinomycetota</taxon>
        <taxon>Actinomycetes</taxon>
        <taxon>Streptosporangiales</taxon>
        <taxon>Streptosporangiaceae</taxon>
        <taxon>Nonomuraea</taxon>
    </lineage>
</organism>
<dbReference type="SUPFAM" id="SSF56112">
    <property type="entry name" value="Protein kinase-like (PK-like)"/>
    <property type="match status" value="1"/>
</dbReference>
<protein>
    <recommendedName>
        <fullName evidence="1">Glucosamine kinase</fullName>
        <shortName evidence="1">GlcN kinase</shortName>
        <shortName evidence="1">GlcNK</shortName>
        <ecNumber evidence="1">2.7.1.8</ecNumber>
    </recommendedName>
</protein>
<dbReference type="InterPro" id="IPR043674">
    <property type="entry name" value="GlcN_kinase"/>
</dbReference>
<comment type="similarity">
    <text evidence="1">Belongs to the actinobacterial glucosamine kinase family.</text>
</comment>
<dbReference type="InterPro" id="IPR011009">
    <property type="entry name" value="Kinase-like_dom_sf"/>
</dbReference>
<gene>
    <name evidence="3" type="ORF">SAMN05660976_04363</name>
</gene>
<keyword evidence="1" id="KW-0547">Nucleotide-binding</keyword>
<dbReference type="EC" id="2.7.1.8" evidence="1"/>
<feature type="binding site" evidence="1">
    <location>
        <position position="314"/>
    </location>
    <ligand>
        <name>Mg(2+)</name>
        <dbReference type="ChEBI" id="CHEBI:18420"/>
        <label>2</label>
    </ligand>
</feature>
<keyword evidence="1" id="KW-0418">Kinase</keyword>
<evidence type="ECO:0000256" key="2">
    <source>
        <dbReference type="SAM" id="MobiDB-lite"/>
    </source>
</evidence>
<comment type="cofactor">
    <cofactor evidence="1">
        <name>Mg(2+)</name>
        <dbReference type="ChEBI" id="CHEBI:18420"/>
    </cofactor>
    <text evidence="1">Binds 2 Mg(2+) ions per subunit.</text>
</comment>
<comment type="function">
    <text evidence="1">Catalyzes the ATP-dependent phosphorylation of D-glucosamine (GlcN) to D-glucosamine 6-phosphate. May be involved in the phosphorylation of acquired extracellular GlcN derived from the hydrolysis of chitosan, i.e., in the incorporation of exogenous GlcN into the bacterial GlcNAc metabolism.</text>
</comment>
<feature type="compositionally biased region" description="Low complexity" evidence="2">
    <location>
        <begin position="200"/>
        <end position="214"/>
    </location>
</feature>
<sequence>MNWDSITSRLLSLGEKPLTARDRGITAALLPLLAGDVPHPLAVRRFRALPTLSYDPGSPHTGVPAERDFGPHVDQTNYSVVVAEQVVVKWLTPPVPLPHPAPELLAHLVEAGFNDTAPPYAALTLFDKGRELLVALVTGYLPEARDGWEWCVDDAEADETAFAADLGRLTADLHLALSTYPAPTPASAGHSPGPSPAPSPTSSSGPSSASFPEGGEAGSQGGGLLARAEEALREALELTDGDDGRWLAAHAETLRAGLAPLATPARGTVTSAATGTAAGAATGTAAGALIRIHGDLHVGQILRWRDGYAVIDFDGNPTVAGAQPYQPAARDVAQLATSLEHVAQVAILRRGVPAGRATAWAARARALLLDAYRGRLAARGRPDLLDESLLRPFEIEQECRELIYAARHLPRWRYAPMGVLRTWYPEETP</sequence>
<feature type="binding site" evidence="1">
    <location>
        <position position="401"/>
    </location>
    <ligand>
        <name>D-glucosamine</name>
        <dbReference type="ChEBI" id="CHEBI:58723"/>
    </ligand>
</feature>